<evidence type="ECO:0000256" key="3">
    <source>
        <dbReference type="RuleBase" id="RU003457"/>
    </source>
</evidence>
<evidence type="ECO:0000259" key="4">
    <source>
        <dbReference type="Pfam" id="PF02678"/>
    </source>
</evidence>
<gene>
    <name evidence="6" type="ORF">Q9312_12860</name>
</gene>
<dbReference type="Pfam" id="PF02678">
    <property type="entry name" value="Pirin"/>
    <property type="match status" value="1"/>
</dbReference>
<feature type="binding site" evidence="2">
    <location>
        <position position="59"/>
    </location>
    <ligand>
        <name>Fe cation</name>
        <dbReference type="ChEBI" id="CHEBI:24875"/>
    </ligand>
</feature>
<feature type="binding site" evidence="2">
    <location>
        <position position="103"/>
    </location>
    <ligand>
        <name>Fe cation</name>
        <dbReference type="ChEBI" id="CHEBI:24875"/>
    </ligand>
</feature>
<evidence type="ECO:0000313" key="6">
    <source>
        <dbReference type="EMBL" id="WMS86109.1"/>
    </source>
</evidence>
<evidence type="ECO:0000256" key="1">
    <source>
        <dbReference type="ARBA" id="ARBA00008416"/>
    </source>
</evidence>
<dbReference type="SUPFAM" id="SSF51182">
    <property type="entry name" value="RmlC-like cupins"/>
    <property type="match status" value="1"/>
</dbReference>
<dbReference type="PANTHER" id="PTHR13903">
    <property type="entry name" value="PIRIN-RELATED"/>
    <property type="match status" value="1"/>
</dbReference>
<evidence type="ECO:0000259" key="5">
    <source>
        <dbReference type="Pfam" id="PF05726"/>
    </source>
</evidence>
<dbReference type="InterPro" id="IPR003829">
    <property type="entry name" value="Pirin_N_dom"/>
</dbReference>
<dbReference type="Proteomes" id="UP001239782">
    <property type="component" value="Chromosome"/>
</dbReference>
<comment type="similarity">
    <text evidence="1 3">Belongs to the pirin family.</text>
</comment>
<keyword evidence="2" id="KW-0408">Iron</keyword>
<reference evidence="6 7" key="1">
    <citation type="submission" date="2023-08" db="EMBL/GenBank/DDBJ databases">
        <title>Pleionea litopenaei sp. nov., isolated from stomach of juvenile Litopenaeus vannamei.</title>
        <authorList>
            <person name="Rho A.M."/>
            <person name="Hwang C.Y."/>
        </authorList>
    </citation>
    <scope>NUCLEOTIDE SEQUENCE [LARGE SCALE GENOMIC DNA]</scope>
    <source>
        <strain evidence="6 7">HL-JVS1</strain>
    </source>
</reference>
<keyword evidence="7" id="KW-1185">Reference proteome</keyword>
<dbReference type="InterPro" id="IPR008778">
    <property type="entry name" value="Pirin_C_dom"/>
</dbReference>
<dbReference type="RefSeq" id="WP_309201260.1">
    <property type="nucleotide sequence ID" value="NZ_CP133548.1"/>
</dbReference>
<feature type="binding site" evidence="2">
    <location>
        <position position="61"/>
    </location>
    <ligand>
        <name>Fe cation</name>
        <dbReference type="ChEBI" id="CHEBI:24875"/>
    </ligand>
</feature>
<evidence type="ECO:0000313" key="7">
    <source>
        <dbReference type="Proteomes" id="UP001239782"/>
    </source>
</evidence>
<evidence type="ECO:0000256" key="2">
    <source>
        <dbReference type="PIRSR" id="PIRSR006232-1"/>
    </source>
</evidence>
<dbReference type="Pfam" id="PF05726">
    <property type="entry name" value="Pirin_C"/>
    <property type="match status" value="1"/>
</dbReference>
<dbReference type="PIRSF" id="PIRSF006232">
    <property type="entry name" value="Pirin"/>
    <property type="match status" value="1"/>
</dbReference>
<proteinExistence type="inferred from homology"/>
<keyword evidence="2" id="KW-0479">Metal-binding</keyword>
<feature type="domain" description="Pirin N-terminal" evidence="4">
    <location>
        <begin position="23"/>
        <end position="121"/>
    </location>
</feature>
<feature type="domain" description="Pirin C-terminal" evidence="5">
    <location>
        <begin position="180"/>
        <end position="278"/>
    </location>
</feature>
<dbReference type="KEGG" id="plei:Q9312_12860"/>
<dbReference type="PANTHER" id="PTHR13903:SF8">
    <property type="entry name" value="PIRIN"/>
    <property type="match status" value="1"/>
</dbReference>
<dbReference type="GO" id="GO:0046872">
    <property type="term" value="F:metal ion binding"/>
    <property type="evidence" value="ECO:0007669"/>
    <property type="project" value="UniProtKB-KW"/>
</dbReference>
<name>A0AA51X5R9_9GAMM</name>
<dbReference type="InterPro" id="IPR011051">
    <property type="entry name" value="RmlC_Cupin_sf"/>
</dbReference>
<feature type="binding site" evidence="2">
    <location>
        <position position="105"/>
    </location>
    <ligand>
        <name>Fe cation</name>
        <dbReference type="ChEBI" id="CHEBI:24875"/>
    </ligand>
</feature>
<dbReference type="EMBL" id="CP133548">
    <property type="protein sequence ID" value="WMS86109.1"/>
    <property type="molecule type" value="Genomic_DNA"/>
</dbReference>
<dbReference type="Gene3D" id="2.60.120.10">
    <property type="entry name" value="Jelly Rolls"/>
    <property type="match status" value="2"/>
</dbReference>
<dbReference type="InterPro" id="IPR014710">
    <property type="entry name" value="RmlC-like_jellyroll"/>
</dbReference>
<accession>A0AA51X5R9</accession>
<dbReference type="AlphaFoldDB" id="A0AA51X5R9"/>
<protein>
    <submittedName>
        <fullName evidence="6">Pirin family protein</fullName>
    </submittedName>
</protein>
<dbReference type="CDD" id="cd02247">
    <property type="entry name" value="cupin_pirin_C"/>
    <property type="match status" value="1"/>
</dbReference>
<sequence>MSQRTVRYVVPAQHASDGAGVKLKRLMSGKNLAMFDPFLMLDEFNSNDANDYIAGFPSHPHRGFETVTYMLDGKMLHEDHLGNQGLLNSGDVQWMTAAHGIIHSEMPQQEEGLMRGFQLWLNLPADEKLKPPSYRDIPSEDIPVYEEENVKLKVIAGNLRTNANRYAGLVTGISTDPTIVDLRVKANSEFRFQVNQGYNVLLYVFDGNLTVEEQNIEEQHMAILSDGEQVTLKTSDRAASLLVLIGKPLREPIVQWGPFVMNTPEQIEQAIQDYRSGVLTQYGSVNV</sequence>
<comment type="cofactor">
    <cofactor evidence="2">
        <name>Fe cation</name>
        <dbReference type="ChEBI" id="CHEBI:24875"/>
    </cofactor>
    <text evidence="2">Binds 1 Fe cation per subunit.</text>
</comment>
<dbReference type="InterPro" id="IPR012093">
    <property type="entry name" value="Pirin"/>
</dbReference>
<organism evidence="6 7">
    <name type="scientific">Pleionea litopenaei</name>
    <dbReference type="NCBI Taxonomy" id="3070815"/>
    <lineage>
        <taxon>Bacteria</taxon>
        <taxon>Pseudomonadati</taxon>
        <taxon>Pseudomonadota</taxon>
        <taxon>Gammaproteobacteria</taxon>
        <taxon>Oceanospirillales</taxon>
        <taxon>Pleioneaceae</taxon>
        <taxon>Pleionea</taxon>
    </lineage>
</organism>
<dbReference type="CDD" id="cd02909">
    <property type="entry name" value="cupin_pirin_N"/>
    <property type="match status" value="1"/>
</dbReference>